<evidence type="ECO:0000313" key="1">
    <source>
        <dbReference type="EMBL" id="TPE57529.1"/>
    </source>
</evidence>
<evidence type="ECO:0008006" key="3">
    <source>
        <dbReference type="Google" id="ProtNLM"/>
    </source>
</evidence>
<dbReference type="Proteomes" id="UP000319776">
    <property type="component" value="Unassembled WGS sequence"/>
</dbReference>
<accession>A0A501XAS4</accession>
<sequence>MEKKIYKVFSPENEITLNDGEKVYVLFDLYENGERFMVLVNDEAFIFVKEENGRLIEMTDEGEIDILIDLVEQFAEENFVLDRDNKSNLMDRLMGNEQD</sequence>
<reference evidence="1 2" key="1">
    <citation type="submission" date="2019-06" db="EMBL/GenBank/DDBJ databases">
        <title>Mycoplasma falconis type strain whole genome sequence.</title>
        <authorList>
            <person name="Spergser J."/>
        </authorList>
    </citation>
    <scope>NUCLEOTIDE SEQUENCE [LARGE SCALE GENOMIC DNA]</scope>
    <source>
        <strain evidence="1 2">ATCC 51372</strain>
    </source>
</reference>
<dbReference type="AlphaFoldDB" id="A0A501XAS4"/>
<dbReference type="RefSeq" id="WP_140781181.1">
    <property type="nucleotide sequence ID" value="NZ_VFSS01000003.1"/>
</dbReference>
<keyword evidence="2" id="KW-1185">Reference proteome</keyword>
<organism evidence="1 2">
    <name type="scientific">[Mycoplasma] falconis</name>
    <dbReference type="NCBI Taxonomy" id="92403"/>
    <lineage>
        <taxon>Bacteria</taxon>
        <taxon>Bacillati</taxon>
        <taxon>Mycoplasmatota</taxon>
        <taxon>Mycoplasmoidales</taxon>
        <taxon>Metamycoplasmataceae</taxon>
        <taxon>Metamycoplasma</taxon>
    </lineage>
</organism>
<evidence type="ECO:0000313" key="2">
    <source>
        <dbReference type="Proteomes" id="UP000319776"/>
    </source>
</evidence>
<dbReference type="OrthoDB" id="398862at2"/>
<proteinExistence type="predicted"/>
<name>A0A501XAS4_9BACT</name>
<dbReference type="EMBL" id="VFSS01000003">
    <property type="protein sequence ID" value="TPE57529.1"/>
    <property type="molecule type" value="Genomic_DNA"/>
</dbReference>
<protein>
    <recommendedName>
        <fullName evidence="3">DUF1292 domain-containing protein</fullName>
    </recommendedName>
</protein>
<comment type="caution">
    <text evidence="1">The sequence shown here is derived from an EMBL/GenBank/DDBJ whole genome shotgun (WGS) entry which is preliminary data.</text>
</comment>
<gene>
    <name evidence="1" type="ORF">FJO69_01175</name>
</gene>